<evidence type="ECO:0000256" key="2">
    <source>
        <dbReference type="ARBA" id="ARBA00022525"/>
    </source>
</evidence>
<gene>
    <name evidence="5" type="ORF">YBN1229_v1_1835</name>
</gene>
<feature type="region of interest" description="Disordered" evidence="3">
    <location>
        <begin position="154"/>
        <end position="203"/>
    </location>
</feature>
<dbReference type="GO" id="GO:0005509">
    <property type="term" value="F:calcium ion binding"/>
    <property type="evidence" value="ECO:0007669"/>
    <property type="project" value="InterPro"/>
</dbReference>
<dbReference type="InterPro" id="IPR018511">
    <property type="entry name" value="Hemolysin-typ_Ca-bd_CS"/>
</dbReference>
<dbReference type="PRINTS" id="PR00313">
    <property type="entry name" value="CABNDNGRPT"/>
</dbReference>
<dbReference type="PANTHER" id="PTHR38340:SF1">
    <property type="entry name" value="S-LAYER PROTEIN"/>
    <property type="match status" value="1"/>
</dbReference>
<dbReference type="InterPro" id="IPR041690">
    <property type="entry name" value="Cadherin_5"/>
</dbReference>
<organism evidence="5 6">
    <name type="scientific">Candidatus Filomicrobium marinum</name>
    <dbReference type="NCBI Taxonomy" id="1608628"/>
    <lineage>
        <taxon>Bacteria</taxon>
        <taxon>Pseudomonadati</taxon>
        <taxon>Pseudomonadota</taxon>
        <taxon>Alphaproteobacteria</taxon>
        <taxon>Hyphomicrobiales</taxon>
        <taxon>Hyphomicrobiaceae</taxon>
        <taxon>Filomicrobium</taxon>
    </lineage>
</organism>
<dbReference type="AlphaFoldDB" id="A0A0D6JFC8"/>
<evidence type="ECO:0000256" key="1">
    <source>
        <dbReference type="ARBA" id="ARBA00004613"/>
    </source>
</evidence>
<dbReference type="Gene3D" id="2.150.10.10">
    <property type="entry name" value="Serralysin-like metalloprotease, C-terminal"/>
    <property type="match status" value="4"/>
</dbReference>
<dbReference type="SUPFAM" id="SSF51120">
    <property type="entry name" value="beta-Roll"/>
    <property type="match status" value="3"/>
</dbReference>
<dbReference type="InterPro" id="IPR001343">
    <property type="entry name" value="Hemolysn_Ca-bd"/>
</dbReference>
<feature type="region of interest" description="Disordered" evidence="3">
    <location>
        <begin position="1"/>
        <end position="26"/>
    </location>
</feature>
<evidence type="ECO:0000256" key="3">
    <source>
        <dbReference type="SAM" id="MobiDB-lite"/>
    </source>
</evidence>
<dbReference type="GO" id="GO:0005576">
    <property type="term" value="C:extracellular region"/>
    <property type="evidence" value="ECO:0007669"/>
    <property type="project" value="UniProtKB-SubCell"/>
</dbReference>
<feature type="region of interest" description="Disordered" evidence="3">
    <location>
        <begin position="53"/>
        <end position="97"/>
    </location>
</feature>
<reference evidence="6" key="1">
    <citation type="submission" date="2015-02" db="EMBL/GenBank/DDBJ databases">
        <authorList>
            <person name="Chooi Y.-H."/>
        </authorList>
    </citation>
    <scope>NUCLEOTIDE SEQUENCE [LARGE SCALE GENOMIC DNA]</scope>
    <source>
        <strain evidence="6">strain Y</strain>
    </source>
</reference>
<comment type="subcellular location">
    <subcellularLocation>
        <location evidence="1">Secreted</location>
    </subcellularLocation>
</comment>
<proteinExistence type="predicted"/>
<name>A0A0D6JFC8_9HYPH</name>
<keyword evidence="6" id="KW-1185">Reference proteome</keyword>
<dbReference type="RefSeq" id="WP_052743789.1">
    <property type="nucleotide sequence ID" value="NZ_LN829118.1"/>
</dbReference>
<feature type="compositionally biased region" description="Low complexity" evidence="3">
    <location>
        <begin position="170"/>
        <end position="187"/>
    </location>
</feature>
<accession>A0A0D6JFC8</accession>
<sequence length="665" mass="69410">MIEIKGTKTSPQENDPHERYIHKSMDKNSKTPAYVVVLLAAVGLYLKSIFPSASKTQEDPPADTPPEQDETELATSQTTTGQVAGTPTGENTEKVGSSTSLAVLDLPRPLSFTLSESPAFQFMDPSPKLEWFSPKTIIFQPVAANDNPNVSGKISASGGSGIGGGGGGSISTPGSSGPDGGSDTETGSGPGAGNGGSQQANRAPRLSGPVYLMDIASCATLAIGLSDLLRNAVDPDNDPLTVQNLQVSTGTLKPLENGWLFETDTFELGPVIVSYAVSDGQFAVEQFAYFWVVKEAPIIGTDDADMLLGTKCANEIDGAGGDDIIDAGAGNDVITGGSGNDHIVAGDGDDVVYGGTGHDIIFAGLGDDYVSGGAGNDRIFGEGGSDALFGDDGHDLIFGGDGNDRLFGGTGNDTLYGGAHNDILFGEAGHDVLHGDSGDDRIDGDAGNDDIHGGDGNDIVMDGFGNDTVAAGDGNDILVAASDGDDDHYDGGEGFDRLDYSSATDMVTINIMSGMASGAEIGSDSFSNFEHFRTGGGDDHFIVGRNNGVVMTGGDGSDVFEFSAPESTPSTLMTIAFEITDFQHGDRLRISKHDLFKEVLDEVEDRFEKVYGEEVDDDGIRLRYHDERSEELGHTVIEADLNKDGVWETTIEIAELQVLVTVEGV</sequence>
<keyword evidence="2" id="KW-0964">Secreted</keyword>
<dbReference type="InterPro" id="IPR050557">
    <property type="entry name" value="RTX_toxin/Mannuronan_C5-epim"/>
</dbReference>
<feature type="compositionally biased region" description="Polar residues" evidence="3">
    <location>
        <begin position="73"/>
        <end position="97"/>
    </location>
</feature>
<evidence type="ECO:0000313" key="5">
    <source>
        <dbReference type="EMBL" id="CPR18715.1"/>
    </source>
</evidence>
<dbReference type="Pfam" id="PF00353">
    <property type="entry name" value="HemolysinCabind"/>
    <property type="match status" value="4"/>
</dbReference>
<evidence type="ECO:0000259" key="4">
    <source>
        <dbReference type="Pfam" id="PF17892"/>
    </source>
</evidence>
<dbReference type="KEGG" id="fiy:BN1229_v1_1835"/>
<feature type="compositionally biased region" description="Basic and acidic residues" evidence="3">
    <location>
        <begin position="14"/>
        <end position="26"/>
    </location>
</feature>
<dbReference type="InterPro" id="IPR011049">
    <property type="entry name" value="Serralysin-like_metalloprot_C"/>
</dbReference>
<dbReference type="Proteomes" id="UP000033187">
    <property type="component" value="Chromosome 1"/>
</dbReference>
<dbReference type="PROSITE" id="PS00330">
    <property type="entry name" value="HEMOLYSIN_CALCIUM"/>
    <property type="match status" value="4"/>
</dbReference>
<dbReference type="OrthoDB" id="7738102at2"/>
<feature type="compositionally biased region" description="Gly residues" evidence="3">
    <location>
        <begin position="158"/>
        <end position="169"/>
    </location>
</feature>
<dbReference type="KEGG" id="fil:BN1229_v1_1832"/>
<evidence type="ECO:0000313" key="6">
    <source>
        <dbReference type="Proteomes" id="UP000033187"/>
    </source>
</evidence>
<feature type="domain" description="Cadherin-like" evidence="4">
    <location>
        <begin position="201"/>
        <end position="282"/>
    </location>
</feature>
<dbReference type="PANTHER" id="PTHR38340">
    <property type="entry name" value="S-LAYER PROTEIN"/>
    <property type="match status" value="1"/>
</dbReference>
<dbReference type="EMBL" id="LN829119">
    <property type="protein sequence ID" value="CPR18715.1"/>
    <property type="molecule type" value="Genomic_DNA"/>
</dbReference>
<protein>
    <submittedName>
        <fullName evidence="5">Putative Hemolysin-type calcium-binding region</fullName>
    </submittedName>
</protein>
<dbReference type="Pfam" id="PF17892">
    <property type="entry name" value="Cadherin_5"/>
    <property type="match status" value="1"/>
</dbReference>